<name>A0A085WMN5_9BACT</name>
<protein>
    <recommendedName>
        <fullName evidence="4">Lipoprotein</fullName>
    </recommendedName>
</protein>
<dbReference type="Proteomes" id="UP000028725">
    <property type="component" value="Unassembled WGS sequence"/>
</dbReference>
<dbReference type="OrthoDB" id="9791748at2"/>
<accession>A0A085WMN5</accession>
<evidence type="ECO:0000256" key="1">
    <source>
        <dbReference type="SAM" id="SignalP"/>
    </source>
</evidence>
<dbReference type="AlphaFoldDB" id="A0A085WMN5"/>
<dbReference type="RefSeq" id="WP_044187564.1">
    <property type="nucleotide sequence ID" value="NZ_JMCB01000005.1"/>
</dbReference>
<dbReference type="InterPro" id="IPR025566">
    <property type="entry name" value="DUF4331"/>
</dbReference>
<feature type="signal peptide" evidence="1">
    <location>
        <begin position="1"/>
        <end position="21"/>
    </location>
</feature>
<dbReference type="Pfam" id="PF14224">
    <property type="entry name" value="DUF4331"/>
    <property type="match status" value="1"/>
</dbReference>
<evidence type="ECO:0000313" key="2">
    <source>
        <dbReference type="EMBL" id="KFE68948.1"/>
    </source>
</evidence>
<reference evidence="2 3" key="1">
    <citation type="submission" date="2014-04" db="EMBL/GenBank/DDBJ databases">
        <title>Genome assembly of Hyalangium minutum DSM 14724.</title>
        <authorList>
            <person name="Sharma G."/>
            <person name="Subramanian S."/>
        </authorList>
    </citation>
    <scope>NUCLEOTIDE SEQUENCE [LARGE SCALE GENOMIC DNA]</scope>
    <source>
        <strain evidence="2 3">DSM 14724</strain>
    </source>
</reference>
<dbReference type="STRING" id="394096.DB31_6850"/>
<sequence>MKRILKMALYASLLMPLAACKDDDEEPPDNQPPPVPTLGTLIDRMGRPAINAALIGTFEADANTTNAAKDSYNVSLQASWSGYSANIASSLSILDGLDAQCGNQLLAGPTDAAGRYNTLAGVLAEDQLYVNTASTTCGQYLAVEANAVNVVPNNDCGGRAPNYDVIDTSFSVLAAGVLTGVTDGINADGDGNIHSHTAFPFLAAPR</sequence>
<keyword evidence="1" id="KW-0732">Signal</keyword>
<evidence type="ECO:0000313" key="3">
    <source>
        <dbReference type="Proteomes" id="UP000028725"/>
    </source>
</evidence>
<evidence type="ECO:0008006" key="4">
    <source>
        <dbReference type="Google" id="ProtNLM"/>
    </source>
</evidence>
<keyword evidence="3" id="KW-1185">Reference proteome</keyword>
<organism evidence="2 3">
    <name type="scientific">Hyalangium minutum</name>
    <dbReference type="NCBI Taxonomy" id="394096"/>
    <lineage>
        <taxon>Bacteria</taxon>
        <taxon>Pseudomonadati</taxon>
        <taxon>Myxococcota</taxon>
        <taxon>Myxococcia</taxon>
        <taxon>Myxococcales</taxon>
        <taxon>Cystobacterineae</taxon>
        <taxon>Archangiaceae</taxon>
        <taxon>Hyalangium</taxon>
    </lineage>
</organism>
<proteinExistence type="predicted"/>
<feature type="chain" id="PRO_5001799864" description="Lipoprotein" evidence="1">
    <location>
        <begin position="22"/>
        <end position="206"/>
    </location>
</feature>
<gene>
    <name evidence="2" type="ORF">DB31_6850</name>
</gene>
<comment type="caution">
    <text evidence="2">The sequence shown here is derived from an EMBL/GenBank/DDBJ whole genome shotgun (WGS) entry which is preliminary data.</text>
</comment>
<dbReference type="EMBL" id="JMCB01000005">
    <property type="protein sequence ID" value="KFE68948.1"/>
    <property type="molecule type" value="Genomic_DNA"/>
</dbReference>